<name>A0ABW2AI90_9MICO</name>
<dbReference type="EMBL" id="JBHSWH010000001">
    <property type="protein sequence ID" value="MFC6706339.1"/>
    <property type="molecule type" value="Genomic_DNA"/>
</dbReference>
<dbReference type="InterPro" id="IPR002020">
    <property type="entry name" value="Citrate_synthase"/>
</dbReference>
<comment type="similarity">
    <text evidence="2 5 6">Belongs to the citrate synthase family.</text>
</comment>
<dbReference type="PROSITE" id="PS00480">
    <property type="entry name" value="CITRATE_SYNTHASE"/>
    <property type="match status" value="1"/>
</dbReference>
<evidence type="ECO:0000256" key="5">
    <source>
        <dbReference type="PIRNR" id="PIRNR001369"/>
    </source>
</evidence>
<dbReference type="InterPro" id="IPR024176">
    <property type="entry name" value="Citrate_synthase_bac-typ"/>
</dbReference>
<dbReference type="InterPro" id="IPR019810">
    <property type="entry name" value="Citrate_synthase_AS"/>
</dbReference>
<protein>
    <recommendedName>
        <fullName evidence="5">Citrate synthase</fullName>
    </recommendedName>
</protein>
<comment type="caution">
    <text evidence="7">The sequence shown here is derived from an EMBL/GenBank/DDBJ whole genome shotgun (WGS) entry which is preliminary data.</text>
</comment>
<comment type="pathway">
    <text evidence="1">Carbohydrate metabolism; tricarboxylic acid cycle.</text>
</comment>
<evidence type="ECO:0000256" key="1">
    <source>
        <dbReference type="ARBA" id="ARBA00005163"/>
    </source>
</evidence>
<evidence type="ECO:0000256" key="2">
    <source>
        <dbReference type="ARBA" id="ARBA00010566"/>
    </source>
</evidence>
<reference evidence="8" key="1">
    <citation type="journal article" date="2019" name="Int. J. Syst. Evol. Microbiol.">
        <title>The Global Catalogue of Microorganisms (GCM) 10K type strain sequencing project: providing services to taxonomists for standard genome sequencing and annotation.</title>
        <authorList>
            <consortium name="The Broad Institute Genomics Platform"/>
            <consortium name="The Broad Institute Genome Sequencing Center for Infectious Disease"/>
            <person name="Wu L."/>
            <person name="Ma J."/>
        </authorList>
    </citation>
    <scope>NUCLEOTIDE SEQUENCE [LARGE SCALE GENOMIC DNA]</scope>
    <source>
        <strain evidence="8">CCUG 58127</strain>
    </source>
</reference>
<dbReference type="Gene3D" id="1.10.580.10">
    <property type="entry name" value="Citrate Synthase, domain 1"/>
    <property type="match status" value="1"/>
</dbReference>
<evidence type="ECO:0000313" key="7">
    <source>
        <dbReference type="EMBL" id="MFC6706339.1"/>
    </source>
</evidence>
<evidence type="ECO:0000256" key="3">
    <source>
        <dbReference type="ARBA" id="ARBA00022679"/>
    </source>
</evidence>
<evidence type="ECO:0000256" key="4">
    <source>
        <dbReference type="ARBA" id="ARBA00049288"/>
    </source>
</evidence>
<dbReference type="Proteomes" id="UP001596298">
    <property type="component" value="Unassembled WGS sequence"/>
</dbReference>
<dbReference type="PIRSF" id="PIRSF001369">
    <property type="entry name" value="Citrate_synth"/>
    <property type="match status" value="1"/>
</dbReference>
<organism evidence="7 8">
    <name type="scientific">Flexivirga alba</name>
    <dbReference type="NCBI Taxonomy" id="702742"/>
    <lineage>
        <taxon>Bacteria</taxon>
        <taxon>Bacillati</taxon>
        <taxon>Actinomycetota</taxon>
        <taxon>Actinomycetes</taxon>
        <taxon>Micrococcales</taxon>
        <taxon>Dermacoccaceae</taxon>
        <taxon>Flexivirga</taxon>
    </lineage>
</organism>
<comment type="catalytic activity">
    <reaction evidence="4">
        <text>oxaloacetate + acetyl-CoA + H2O = citrate + CoA + H(+)</text>
        <dbReference type="Rhea" id="RHEA:16845"/>
        <dbReference type="ChEBI" id="CHEBI:15377"/>
        <dbReference type="ChEBI" id="CHEBI:15378"/>
        <dbReference type="ChEBI" id="CHEBI:16452"/>
        <dbReference type="ChEBI" id="CHEBI:16947"/>
        <dbReference type="ChEBI" id="CHEBI:57287"/>
        <dbReference type="ChEBI" id="CHEBI:57288"/>
        <dbReference type="EC" id="2.3.3.16"/>
    </reaction>
</comment>
<keyword evidence="8" id="KW-1185">Reference proteome</keyword>
<keyword evidence="3 5" id="KW-0808">Transferase</keyword>
<sequence length="387" mass="41377">MSENTTTTTPFVAPPGLAGVIVADTTIGDVRGDEGFFHYRQYDATRLARTRSFEEVWHLLVCGSLPDQGQLTAWTERTSKAATVPDALAAQLISVMRASAGTDPLVTLRTALSAYGSLVGDRPLWDSDEPTKAVAAIRGAAVVPWLVAAAYSLAHDEQPRRSRPELGHVGNYLWLVTGVDPEPDHVAALTRYLILTIDHGFNNSTFTARTVASTGADLTACLVAGIGSLSGPLHGGAPSRALDALDEIGTADRARPWARDQLASGNRVMGFGHAVYRGLDPRSELLKESAIELGGATADLAVQVEAEVVSVLAEAKPDRVLRANVEYYAGVVMQACGIPREMFTPTFACSRVVGWTAHVLEQSRDRKIIRPLSHYTGPEVERGGSPV</sequence>
<dbReference type="SUPFAM" id="SSF48256">
    <property type="entry name" value="Citrate synthase"/>
    <property type="match status" value="1"/>
</dbReference>
<proteinExistence type="inferred from homology"/>
<accession>A0ABW2AI90</accession>
<gene>
    <name evidence="7" type="ORF">ACFQDH_14005</name>
</gene>
<dbReference type="InterPro" id="IPR036969">
    <property type="entry name" value="Citrate_synthase_sf"/>
</dbReference>
<evidence type="ECO:0000313" key="8">
    <source>
        <dbReference type="Proteomes" id="UP001596298"/>
    </source>
</evidence>
<dbReference type="RefSeq" id="WP_382402301.1">
    <property type="nucleotide sequence ID" value="NZ_JBHSWH010000001.1"/>
</dbReference>
<dbReference type="PANTHER" id="PTHR11739:SF23">
    <property type="entry name" value="CITRATE SYNTHASE 2-RELATED"/>
    <property type="match status" value="1"/>
</dbReference>
<dbReference type="Pfam" id="PF00285">
    <property type="entry name" value="Citrate_synt"/>
    <property type="match status" value="1"/>
</dbReference>
<dbReference type="Gene3D" id="1.10.230.10">
    <property type="entry name" value="Cytochrome P450-Terp, domain 2"/>
    <property type="match status" value="1"/>
</dbReference>
<dbReference type="InterPro" id="IPR016143">
    <property type="entry name" value="Citrate_synth-like_sm_a-sub"/>
</dbReference>
<dbReference type="InterPro" id="IPR016142">
    <property type="entry name" value="Citrate_synth-like_lrg_a-sub"/>
</dbReference>
<dbReference type="PRINTS" id="PR00143">
    <property type="entry name" value="CITRTSNTHASE"/>
</dbReference>
<evidence type="ECO:0000256" key="6">
    <source>
        <dbReference type="RuleBase" id="RU003406"/>
    </source>
</evidence>
<dbReference type="PANTHER" id="PTHR11739">
    <property type="entry name" value="CITRATE SYNTHASE"/>
    <property type="match status" value="1"/>
</dbReference>